<dbReference type="Pfam" id="PF02518">
    <property type="entry name" value="HATPase_c"/>
    <property type="match status" value="1"/>
</dbReference>
<evidence type="ECO:0000256" key="6">
    <source>
        <dbReference type="ARBA" id="ARBA00023136"/>
    </source>
</evidence>
<evidence type="ECO:0000259" key="8">
    <source>
        <dbReference type="PROSITE" id="PS50885"/>
    </source>
</evidence>
<dbReference type="SUPFAM" id="SSF55874">
    <property type="entry name" value="ATPase domain of HSP90 chaperone/DNA topoisomerase II/histidine kinase"/>
    <property type="match status" value="1"/>
</dbReference>
<organism evidence="9 10">
    <name type="scientific">Gracilibacillus salitolerans</name>
    <dbReference type="NCBI Taxonomy" id="2663022"/>
    <lineage>
        <taxon>Bacteria</taxon>
        <taxon>Bacillati</taxon>
        <taxon>Bacillota</taxon>
        <taxon>Bacilli</taxon>
        <taxon>Bacillales</taxon>
        <taxon>Bacillaceae</taxon>
        <taxon>Gracilibacillus</taxon>
    </lineage>
</organism>
<keyword evidence="5" id="KW-0418">Kinase</keyword>
<dbReference type="KEGG" id="grc:GI584_05750"/>
<dbReference type="InterPro" id="IPR010559">
    <property type="entry name" value="Sig_transdc_His_kin_internal"/>
</dbReference>
<evidence type="ECO:0000256" key="2">
    <source>
        <dbReference type="ARBA" id="ARBA00022475"/>
    </source>
</evidence>
<dbReference type="PANTHER" id="PTHR34220:SF7">
    <property type="entry name" value="SENSOR HISTIDINE KINASE YPDA"/>
    <property type="match status" value="1"/>
</dbReference>
<keyword evidence="7" id="KW-1133">Transmembrane helix</keyword>
<keyword evidence="7" id="KW-0812">Transmembrane</keyword>
<protein>
    <submittedName>
        <fullName evidence="9">HAMP domain-containing protein</fullName>
    </submittedName>
</protein>
<dbReference type="CDD" id="cd06225">
    <property type="entry name" value="HAMP"/>
    <property type="match status" value="1"/>
</dbReference>
<dbReference type="PROSITE" id="PS50885">
    <property type="entry name" value="HAMP"/>
    <property type="match status" value="1"/>
</dbReference>
<dbReference type="PANTHER" id="PTHR34220">
    <property type="entry name" value="SENSOR HISTIDINE KINASE YPDA"/>
    <property type="match status" value="1"/>
</dbReference>
<evidence type="ECO:0000256" key="5">
    <source>
        <dbReference type="ARBA" id="ARBA00022777"/>
    </source>
</evidence>
<evidence type="ECO:0000313" key="10">
    <source>
        <dbReference type="Proteomes" id="UP000339690"/>
    </source>
</evidence>
<evidence type="ECO:0000313" key="9">
    <source>
        <dbReference type="EMBL" id="QGH33550.1"/>
    </source>
</evidence>
<dbReference type="EMBL" id="CP045915">
    <property type="protein sequence ID" value="QGH33550.1"/>
    <property type="molecule type" value="Genomic_DNA"/>
</dbReference>
<gene>
    <name evidence="9" type="ORF">GI584_05750</name>
</gene>
<dbReference type="InterPro" id="IPR036890">
    <property type="entry name" value="HATPase_C_sf"/>
</dbReference>
<keyword evidence="10" id="KW-1185">Reference proteome</keyword>
<dbReference type="Gene3D" id="3.30.565.10">
    <property type="entry name" value="Histidine kinase-like ATPase, C-terminal domain"/>
    <property type="match status" value="1"/>
</dbReference>
<evidence type="ECO:0000256" key="7">
    <source>
        <dbReference type="SAM" id="Phobius"/>
    </source>
</evidence>
<accession>A0A5Q2THY7</accession>
<keyword evidence="3" id="KW-0597">Phosphoprotein</keyword>
<dbReference type="SMART" id="SM00304">
    <property type="entry name" value="HAMP"/>
    <property type="match status" value="1"/>
</dbReference>
<keyword evidence="6 7" id="KW-0472">Membrane</keyword>
<dbReference type="Proteomes" id="UP000339690">
    <property type="component" value="Chromosome"/>
</dbReference>
<keyword evidence="2" id="KW-1003">Cell membrane</keyword>
<dbReference type="InterPro" id="IPR003660">
    <property type="entry name" value="HAMP_dom"/>
</dbReference>
<dbReference type="AlphaFoldDB" id="A0A5Q2THY7"/>
<dbReference type="GO" id="GO:0000155">
    <property type="term" value="F:phosphorelay sensor kinase activity"/>
    <property type="evidence" value="ECO:0007669"/>
    <property type="project" value="InterPro"/>
</dbReference>
<sequence>MKLIISLSAVILIVFCLSGYISYRIYLNIFEKEISQQFSMTNEQALARLELRIKNIYRISNYIGSNSNVEEILKKSSIEYPGSNFEKYLDWRELDELLSQVKFDVPQLSALYLYDLKGNSFYTKESAFIDGLSHEDYLELTKSLKGTNGEIIWKKMDLTSSVENSRFRNVIVASRLMKTSKLETYGSMIMIFDEAVFSKLLNSVTEMESGRFYLLDQRNQLLYTNESNVEHVDPSFLLTLDKADIHMMEEIPYLFTKSKSDDTSFSLVSRISLQNIKEKSQIIFKISLYSGIFTIILAVILITITSLQFLRPLKSLVRGMQQLRKGNFDTSIEIQTNDEMSYIGQSFNSMADNINSLIKEVYERQLNEKKAELKALQAQLNPHFLYNTLDTIYWNVYLKDDMESAELVVSLSEMLRYVLEPVNELVTLEDEIHNMKNYINIQEHRFKEDLNTTIYIEDSVKSCLLIRLLLQPLVENIFVHAFRDKETNMLIDIHAYRQSNQLIIEITDNGCGMDSDMKERLIEGSMNSNKNNHRQRIGVENVISRMDMVYGEPYGLDISSECGIGTTMKLILPYQIPTNARKEVLNESV</sequence>
<dbReference type="GO" id="GO:0005886">
    <property type="term" value="C:plasma membrane"/>
    <property type="evidence" value="ECO:0007669"/>
    <property type="project" value="UniProtKB-SubCell"/>
</dbReference>
<keyword evidence="4" id="KW-0808">Transferase</keyword>
<dbReference type="SUPFAM" id="SSF158472">
    <property type="entry name" value="HAMP domain-like"/>
    <property type="match status" value="1"/>
</dbReference>
<feature type="domain" description="HAMP" evidence="8">
    <location>
        <begin position="307"/>
        <end position="359"/>
    </location>
</feature>
<dbReference type="InterPro" id="IPR003594">
    <property type="entry name" value="HATPase_dom"/>
</dbReference>
<dbReference type="RefSeq" id="WP_153790573.1">
    <property type="nucleotide sequence ID" value="NZ_CP045915.1"/>
</dbReference>
<name>A0A5Q2THY7_9BACI</name>
<feature type="transmembrane region" description="Helical" evidence="7">
    <location>
        <begin position="286"/>
        <end position="310"/>
    </location>
</feature>
<evidence type="ECO:0000256" key="3">
    <source>
        <dbReference type="ARBA" id="ARBA00022553"/>
    </source>
</evidence>
<proteinExistence type="predicted"/>
<dbReference type="Gene3D" id="6.10.340.10">
    <property type="match status" value="1"/>
</dbReference>
<evidence type="ECO:0000256" key="4">
    <source>
        <dbReference type="ARBA" id="ARBA00022679"/>
    </source>
</evidence>
<comment type="subcellular location">
    <subcellularLocation>
        <location evidence="1">Cell membrane</location>
        <topology evidence="1">Multi-pass membrane protein</topology>
    </subcellularLocation>
</comment>
<dbReference type="Pfam" id="PF00672">
    <property type="entry name" value="HAMP"/>
    <property type="match status" value="1"/>
</dbReference>
<evidence type="ECO:0000256" key="1">
    <source>
        <dbReference type="ARBA" id="ARBA00004651"/>
    </source>
</evidence>
<reference evidence="9 10" key="1">
    <citation type="submission" date="2019-11" db="EMBL/GenBank/DDBJ databases">
        <title>Gracilibacillus salitolerans sp. nov., a moderate halophile isolated from a saline soil in northwest China.</title>
        <authorList>
            <person name="Gan L."/>
        </authorList>
    </citation>
    <scope>NUCLEOTIDE SEQUENCE [LARGE SCALE GENOMIC DNA]</scope>
    <source>
        <strain evidence="9 10">SCU50</strain>
    </source>
</reference>
<dbReference type="InterPro" id="IPR050640">
    <property type="entry name" value="Bact_2-comp_sensor_kinase"/>
</dbReference>
<dbReference type="Pfam" id="PF06580">
    <property type="entry name" value="His_kinase"/>
    <property type="match status" value="1"/>
</dbReference>